<evidence type="ECO:0000259" key="2">
    <source>
        <dbReference type="PROSITE" id="PS50172"/>
    </source>
</evidence>
<evidence type="ECO:0000256" key="1">
    <source>
        <dbReference type="SAM" id="MobiDB-lite"/>
    </source>
</evidence>
<feature type="region of interest" description="Disordered" evidence="1">
    <location>
        <begin position="1309"/>
        <end position="1358"/>
    </location>
</feature>
<feature type="compositionally biased region" description="Acidic residues" evidence="1">
    <location>
        <begin position="580"/>
        <end position="590"/>
    </location>
</feature>
<feature type="compositionally biased region" description="Basic and acidic residues" evidence="1">
    <location>
        <begin position="1033"/>
        <end position="1042"/>
    </location>
</feature>
<gene>
    <name evidence="3" type="ORF">JR316_001955</name>
</gene>
<feature type="compositionally biased region" description="Polar residues" evidence="1">
    <location>
        <begin position="129"/>
        <end position="140"/>
    </location>
</feature>
<feature type="compositionally biased region" description="Basic and acidic residues" evidence="1">
    <location>
        <begin position="1067"/>
        <end position="1080"/>
    </location>
</feature>
<feature type="compositionally biased region" description="Basic and acidic residues" evidence="1">
    <location>
        <begin position="455"/>
        <end position="466"/>
    </location>
</feature>
<accession>A0A8H7Y7Q2</accession>
<feature type="compositionally biased region" description="Polar residues" evidence="1">
    <location>
        <begin position="273"/>
        <end position="296"/>
    </location>
</feature>
<dbReference type="InterPro" id="IPR001357">
    <property type="entry name" value="BRCT_dom"/>
</dbReference>
<feature type="compositionally biased region" description="Acidic residues" evidence="1">
    <location>
        <begin position="514"/>
        <end position="526"/>
    </location>
</feature>
<dbReference type="EMBL" id="JAFIQS010000002">
    <property type="protein sequence ID" value="KAG5172454.1"/>
    <property type="molecule type" value="Genomic_DNA"/>
</dbReference>
<feature type="compositionally biased region" description="Basic and acidic residues" evidence="1">
    <location>
        <begin position="1168"/>
        <end position="1177"/>
    </location>
</feature>
<sequence length="1358" mass="145191">MANATIFPEKRTRSQISLPDAILQIPHGSPMKDARSALRNHTTATIDTTTSSEPKQTTDDTEDELLLSPGKQASLMRAASNSKRSASPPLQDEYTPPSGSSPEGRLLKRAKRELGPLDGSEGGVKDIHSLSQLHKPSNTESPRKLIDTSPTTSRRSARKRSTTNKKVQPTLSASPPPSTFSPILSTSKQPRAQSVPLFSTSHDIPHIDFRNPPHSPRRSRSRSKSPSKTAEPRLRPLFVTFPVIEETPSAYEDGGTPMELDDEAKGVAKKASEFQSLSAPEQPLEPQSNTAVTARTSSSPPISPSPSATYVLGGAPATPASHSLDTSIPMSPLTPLPETPLPVRLTNADSRYSSNLGWGLPLITETTESSGNLELQIAVESSTIQSRLPRPAVSMPPPPLPPSRLTRPGITGSSRPVSNKAGPPTKVATATSSKNPNATVTKKDAFALMMKKSREDKERIEREKNRQPPANIFTPITTAKRPGSRESLKMKMKDKMRPKMKSKQDPATQPPLNFDDEEQEEEEEIEKESGSKYYASTQTIVESGPSTQSEIAPVIIPDPPISPTRIALDSLRSSSLPEESNMEIVEDSEGEGQALMHPAVAAAYPGHVSANPGEGQTISELGVDTSLVEQPLAEVMQPVPTIAVEALKEISTKIEGPEHEVSPTDDNVASQSAENVSEQQQEEEAQTEIRPPSRTRVSRLPLGKKRQPAVVIPGGRVTRSASNNKKNGDEAEASTSQVPSKPSNPSGIVTTKRPVSKVMKKSAEAVGSSKTTEEEVGQEKMVLPPGSPMKVSSPSKTLRPITPKKTPGRFTFSNKPISSPSPTKVVRSSSLTTLKSSSFAGRAFPMAPSQVAMGANSSLSTLSNALEKLRMPPPARPSTSMGFNRDAPGDSDDEKPATMTKDDVGVGRTSFGLGRPQGLKRASTLEEDSFGPTAKNAAASSSKSAGSTGKKLVQKPLSMFMQNKATTSKNGTSHLLRNTGKPSLLNGRPLFVVGGGVRRTISKKSTLPVVIGSPVKGGAQMMHEDDEVLVEDAPKEDGDNGESHLSAAPQNSSSLSLDELSTTAGTEKGKGKERDHDKTSKHARRVSMASHALSLSLSALPPPQPLPQRGLMGPPPTPPHGIKSPQRSTSSSYPSTSAGGSSPSQPAHPTGTRSSARIAKIAPAVQKAKTDGMKKAVSEPTPPPNPNIEALKVLKDCVIFVDVKTDTGDEAGSLFVEMLEGVGARVLTRVGQTCTHIVYKNGLMSTLSRYKLLRDPKPLVVGIAWVVECVEQRKHVDETDFLVDIESTNIAGIHKRRRSVLPKLLSSAEFETPSSEADKEEDPDRSMEGSTSSLTADDDLTPLERARRRKSLMIGLHP</sequence>
<proteinExistence type="predicted"/>
<organism evidence="3">
    <name type="scientific">Psilocybe cubensis</name>
    <name type="common">Psychedelic mushroom</name>
    <name type="synonym">Stropharia cubensis</name>
    <dbReference type="NCBI Taxonomy" id="181762"/>
    <lineage>
        <taxon>Eukaryota</taxon>
        <taxon>Fungi</taxon>
        <taxon>Dikarya</taxon>
        <taxon>Basidiomycota</taxon>
        <taxon>Agaricomycotina</taxon>
        <taxon>Agaricomycetes</taxon>
        <taxon>Agaricomycetidae</taxon>
        <taxon>Agaricales</taxon>
        <taxon>Agaricineae</taxon>
        <taxon>Strophariaceae</taxon>
        <taxon>Psilocybe</taxon>
    </lineage>
</organism>
<feature type="compositionally biased region" description="Basic and acidic residues" evidence="1">
    <location>
        <begin position="483"/>
        <end position="497"/>
    </location>
</feature>
<protein>
    <recommendedName>
        <fullName evidence="2">BRCT domain-containing protein</fullName>
    </recommendedName>
</protein>
<feature type="compositionally biased region" description="Polar residues" evidence="1">
    <location>
        <begin position="428"/>
        <end position="437"/>
    </location>
</feature>
<feature type="compositionally biased region" description="Low complexity" evidence="1">
    <location>
        <begin position="1124"/>
        <end position="1147"/>
    </location>
</feature>
<reference evidence="3" key="1">
    <citation type="submission" date="2021-02" db="EMBL/GenBank/DDBJ databases">
        <title>Psilocybe cubensis genome.</title>
        <authorList>
            <person name="Mckernan K.J."/>
            <person name="Crawford S."/>
            <person name="Trippe A."/>
            <person name="Kane L.T."/>
            <person name="Mclaughlin S."/>
        </authorList>
    </citation>
    <scope>NUCLEOTIDE SEQUENCE [LARGE SCALE GENOMIC DNA]</scope>
    <source>
        <strain evidence="3">MGC-MH-2018</strain>
    </source>
</reference>
<feature type="compositionally biased region" description="Basic and acidic residues" evidence="1">
    <location>
        <begin position="653"/>
        <end position="662"/>
    </location>
</feature>
<evidence type="ECO:0000313" key="3">
    <source>
        <dbReference type="EMBL" id="KAG5172454.1"/>
    </source>
</evidence>
<feature type="compositionally biased region" description="Polar residues" evidence="1">
    <location>
        <begin position="164"/>
        <end position="173"/>
    </location>
</feature>
<feature type="compositionally biased region" description="Polar residues" evidence="1">
    <location>
        <begin position="180"/>
        <end position="202"/>
    </location>
</feature>
<feature type="region of interest" description="Disordered" evidence="1">
    <location>
        <begin position="1"/>
        <end position="233"/>
    </location>
</feature>
<feature type="compositionally biased region" description="Basic residues" evidence="1">
    <location>
        <begin position="215"/>
        <end position="225"/>
    </location>
</feature>
<feature type="compositionally biased region" description="Low complexity" evidence="1">
    <location>
        <begin position="669"/>
        <end position="679"/>
    </location>
</feature>
<feature type="region of interest" description="Disordered" evidence="1">
    <location>
        <begin position="1033"/>
        <end position="1188"/>
    </location>
</feature>
<feature type="region of interest" description="Disordered" evidence="1">
    <location>
        <begin position="248"/>
        <end position="325"/>
    </location>
</feature>
<name>A0A8H7Y7Q2_PSICU</name>
<dbReference type="SUPFAM" id="SSF52113">
    <property type="entry name" value="BRCT domain"/>
    <property type="match status" value="1"/>
</dbReference>
<feature type="region of interest" description="Disordered" evidence="1">
    <location>
        <begin position="455"/>
        <end position="537"/>
    </location>
</feature>
<feature type="compositionally biased region" description="Low complexity" evidence="1">
    <location>
        <begin position="1052"/>
        <end position="1061"/>
    </location>
</feature>
<feature type="compositionally biased region" description="Low complexity" evidence="1">
    <location>
        <begin position="1087"/>
        <end position="1099"/>
    </location>
</feature>
<feature type="region of interest" description="Disordered" evidence="1">
    <location>
        <begin position="653"/>
        <end position="829"/>
    </location>
</feature>
<feature type="compositionally biased region" description="Low complexity" evidence="1">
    <location>
        <begin position="933"/>
        <end position="950"/>
    </location>
</feature>
<feature type="compositionally biased region" description="Basic and acidic residues" evidence="1">
    <location>
        <begin position="263"/>
        <end position="272"/>
    </location>
</feature>
<comment type="caution">
    <text evidence="3">The sequence shown here is derived from an EMBL/GenBank/DDBJ whole genome shotgun (WGS) entry which is preliminary data.</text>
</comment>
<dbReference type="Pfam" id="PF00533">
    <property type="entry name" value="BRCT"/>
    <property type="match status" value="1"/>
</dbReference>
<dbReference type="InterPro" id="IPR036420">
    <property type="entry name" value="BRCT_dom_sf"/>
</dbReference>
<feature type="region of interest" description="Disordered" evidence="1">
    <location>
        <begin position="388"/>
        <end position="437"/>
    </location>
</feature>
<feature type="compositionally biased region" description="Polar residues" evidence="1">
    <location>
        <begin position="811"/>
        <end position="822"/>
    </location>
</feature>
<feature type="domain" description="BRCT" evidence="2">
    <location>
        <begin position="1189"/>
        <end position="1283"/>
    </location>
</feature>
<dbReference type="Gene3D" id="3.40.50.10190">
    <property type="entry name" value="BRCT domain"/>
    <property type="match status" value="1"/>
</dbReference>
<dbReference type="SMART" id="SM00292">
    <property type="entry name" value="BRCT"/>
    <property type="match status" value="1"/>
</dbReference>
<feature type="compositionally biased region" description="Polar residues" evidence="1">
    <location>
        <begin position="733"/>
        <end position="749"/>
    </location>
</feature>
<feature type="region of interest" description="Disordered" evidence="1">
    <location>
        <begin position="572"/>
        <end position="591"/>
    </location>
</feature>
<feature type="region of interest" description="Disordered" evidence="1">
    <location>
        <begin position="864"/>
        <end position="950"/>
    </location>
</feature>
<dbReference type="CDD" id="cd17716">
    <property type="entry name" value="BRCT_microcephalin_rpt1"/>
    <property type="match status" value="1"/>
</dbReference>
<feature type="compositionally biased region" description="Basic and acidic residues" evidence="1">
    <location>
        <begin position="894"/>
        <end position="905"/>
    </location>
</feature>
<dbReference type="OrthoDB" id="2384350at2759"/>
<dbReference type="PROSITE" id="PS50172">
    <property type="entry name" value="BRCT"/>
    <property type="match status" value="1"/>
</dbReference>